<name>A0A6L7GU71_9ACTN</name>
<sequence length="490" mass="52718">MSAAAASAATHYFPDISEKSVARAECGPGDLPERGLQGDVSAEDRNSGRSRLGYRCNMSALGKVRGSGGGIVSATFDHCSYTGSLFPGTNLVPQPGVQVVDVADPRNPRIVGSLTEPAMRGGTWETLKVNKKRKLLAATSVPLLWGGGFFSVYDISDCAHPKLLNRGPGTATPLPFTSHEGGFSPDGRTYWASGIFPGHLTAIDISNPAVPRVIWQGLHSFLGHGFGITPDGNRMFLSNAAGVTVLDISDVQRRAPYPQVPHEAAYLWPDGQVNQHTIPVTYRGRPHIITVDELGSGGVKFFDVSRVNKPGYVAQIKLEINLPENLDTNLRSSMGGGVFSSNPHYCAVDRRDNPTALACSWESSGIRVFDIRNIKKIKEIGYFNPPAQKNATVVDLPNSPHVLASASGVPAVEFLSLGMSILNGKVRFEEMIGPRTGMLVGGDMATDWCFSPPEWRGNQIWTTCADGGFYAMKLSSRVYTPPPDQDSYLG</sequence>
<dbReference type="InterPro" id="IPR011044">
    <property type="entry name" value="Quino_amine_DH_bsu"/>
</dbReference>
<gene>
    <name evidence="2" type="ORF">GIY30_19605</name>
</gene>
<organism evidence="2 3">
    <name type="scientific">Gordonia mangrovi</name>
    <dbReference type="NCBI Taxonomy" id="2665643"/>
    <lineage>
        <taxon>Bacteria</taxon>
        <taxon>Bacillati</taxon>
        <taxon>Actinomycetota</taxon>
        <taxon>Actinomycetes</taxon>
        <taxon>Mycobacteriales</taxon>
        <taxon>Gordoniaceae</taxon>
        <taxon>Gordonia</taxon>
    </lineage>
</organism>
<dbReference type="Gene3D" id="2.130.10.10">
    <property type="entry name" value="YVTN repeat-like/Quinoprotein amine dehydrogenase"/>
    <property type="match status" value="1"/>
</dbReference>
<dbReference type="Pfam" id="PF08309">
    <property type="entry name" value="LVIVD"/>
    <property type="match status" value="1"/>
</dbReference>
<reference evidence="2 3" key="1">
    <citation type="submission" date="2019-11" db="EMBL/GenBank/DDBJ databases">
        <title>Gordonia sp. nov., a novel actinobacterium isolated from mangrove soil in Hainan.</title>
        <authorList>
            <person name="Huang X."/>
            <person name="Xie Y."/>
            <person name="Chu X."/>
            <person name="Xiao K."/>
        </authorList>
    </citation>
    <scope>NUCLEOTIDE SEQUENCE [LARGE SCALE GENOMIC DNA]</scope>
    <source>
        <strain evidence="2 3">HNM0687</strain>
    </source>
</reference>
<dbReference type="SUPFAM" id="SSF50969">
    <property type="entry name" value="YVTN repeat-like/Quinoprotein amine dehydrogenase"/>
    <property type="match status" value="1"/>
</dbReference>
<evidence type="ECO:0000256" key="1">
    <source>
        <dbReference type="SAM" id="MobiDB-lite"/>
    </source>
</evidence>
<proteinExistence type="predicted"/>
<dbReference type="AlphaFoldDB" id="A0A6L7GU71"/>
<dbReference type="InterPro" id="IPR013211">
    <property type="entry name" value="LVIVD"/>
</dbReference>
<dbReference type="RefSeq" id="WP_160903752.1">
    <property type="nucleotide sequence ID" value="NZ_CP102850.1"/>
</dbReference>
<comment type="caution">
    <text evidence="2">The sequence shown here is derived from an EMBL/GenBank/DDBJ whole genome shotgun (WGS) entry which is preliminary data.</text>
</comment>
<accession>A0A6L7GU71</accession>
<dbReference type="Proteomes" id="UP000475545">
    <property type="component" value="Unassembled WGS sequence"/>
</dbReference>
<protein>
    <submittedName>
        <fullName evidence="2">Uncharacterized protein</fullName>
    </submittedName>
</protein>
<evidence type="ECO:0000313" key="2">
    <source>
        <dbReference type="EMBL" id="MXP23549.1"/>
    </source>
</evidence>
<evidence type="ECO:0000313" key="3">
    <source>
        <dbReference type="Proteomes" id="UP000475545"/>
    </source>
</evidence>
<dbReference type="EMBL" id="WMBR01000005">
    <property type="protein sequence ID" value="MXP23549.1"/>
    <property type="molecule type" value="Genomic_DNA"/>
</dbReference>
<keyword evidence="3" id="KW-1185">Reference proteome</keyword>
<feature type="region of interest" description="Disordered" evidence="1">
    <location>
        <begin position="23"/>
        <end position="48"/>
    </location>
</feature>
<dbReference type="InterPro" id="IPR015943">
    <property type="entry name" value="WD40/YVTN_repeat-like_dom_sf"/>
</dbReference>